<protein>
    <submittedName>
        <fullName evidence="5">5-methyltetrahydrofolate--homocysteine methyltransferase</fullName>
        <ecNumber evidence="5">2.1.1.13</ecNumber>
    </submittedName>
</protein>
<dbReference type="EMBL" id="CAQL01000855">
    <property type="protein sequence ID" value="CCQ57598.1"/>
    <property type="molecule type" value="Genomic_DNA"/>
</dbReference>
<dbReference type="Gene3D" id="3.20.20.330">
    <property type="entry name" value="Homocysteine-binding-like domain"/>
    <property type="match status" value="1"/>
</dbReference>
<reference evidence="5 6" key="1">
    <citation type="submission" date="2013-01" db="EMBL/GenBank/DDBJ databases">
        <authorList>
            <person name="Bench S."/>
        </authorList>
    </citation>
    <scope>NUCLEOTIDE SEQUENCE [LARGE SCALE GENOMIC DNA]</scope>
    <source>
        <strain evidence="5 6">WH 0005</strain>
    </source>
</reference>
<evidence type="ECO:0000256" key="2">
    <source>
        <dbReference type="ARBA" id="ARBA00022679"/>
    </source>
</evidence>
<dbReference type="AlphaFoldDB" id="T2IX69"/>
<dbReference type="InterPro" id="IPR036589">
    <property type="entry name" value="HCY_dom_sf"/>
</dbReference>
<dbReference type="InterPro" id="IPR003726">
    <property type="entry name" value="HCY_dom"/>
</dbReference>
<evidence type="ECO:0000313" key="6">
    <source>
        <dbReference type="Proteomes" id="UP000017981"/>
    </source>
</evidence>
<name>T2IX69_CROWT</name>
<evidence type="ECO:0000256" key="3">
    <source>
        <dbReference type="PROSITE-ProRule" id="PRU00333"/>
    </source>
</evidence>
<sequence length="47" mass="5075">MTGFIAEHGVQIVGGCCGTRPAHIKALAEAVEHTQIKERSVRKKCRG</sequence>
<gene>
    <name evidence="5" type="ORF">CWATWH0005_1825</name>
</gene>
<dbReference type="GO" id="GO:0032259">
    <property type="term" value="P:methylation"/>
    <property type="evidence" value="ECO:0007669"/>
    <property type="project" value="UniProtKB-KW"/>
</dbReference>
<dbReference type="EC" id="2.1.1.13" evidence="5"/>
<dbReference type="Pfam" id="PF02574">
    <property type="entry name" value="S-methyl_trans"/>
    <property type="match status" value="1"/>
</dbReference>
<dbReference type="PROSITE" id="PS50970">
    <property type="entry name" value="HCY"/>
    <property type="match status" value="1"/>
</dbReference>
<feature type="domain" description="Hcy-binding" evidence="4">
    <location>
        <begin position="1"/>
        <end position="31"/>
    </location>
</feature>
<dbReference type="SUPFAM" id="SSF82282">
    <property type="entry name" value="Homocysteine S-methyltransferase"/>
    <property type="match status" value="1"/>
</dbReference>
<proteinExistence type="predicted"/>
<evidence type="ECO:0000259" key="4">
    <source>
        <dbReference type="PROSITE" id="PS50970"/>
    </source>
</evidence>
<accession>T2IX69</accession>
<organism evidence="5 6">
    <name type="scientific">Crocosphaera watsonii WH 0005</name>
    <dbReference type="NCBI Taxonomy" id="423472"/>
    <lineage>
        <taxon>Bacteria</taxon>
        <taxon>Bacillati</taxon>
        <taxon>Cyanobacteriota</taxon>
        <taxon>Cyanophyceae</taxon>
        <taxon>Oscillatoriophycideae</taxon>
        <taxon>Chroococcales</taxon>
        <taxon>Aphanothecaceae</taxon>
        <taxon>Crocosphaera</taxon>
    </lineage>
</organism>
<evidence type="ECO:0000313" key="5">
    <source>
        <dbReference type="EMBL" id="CCQ57598.1"/>
    </source>
</evidence>
<keyword evidence="1 5" id="KW-0489">Methyltransferase</keyword>
<comment type="caution">
    <text evidence="3">Lacks conserved residue(s) required for the propagation of feature annotation.</text>
</comment>
<dbReference type="GO" id="GO:0008705">
    <property type="term" value="F:methionine synthase activity"/>
    <property type="evidence" value="ECO:0007669"/>
    <property type="project" value="UniProtKB-EC"/>
</dbReference>
<comment type="caution">
    <text evidence="5">The sequence shown here is derived from an EMBL/GenBank/DDBJ whole genome shotgun (WGS) entry which is preliminary data.</text>
</comment>
<dbReference type="Proteomes" id="UP000017981">
    <property type="component" value="Unassembled WGS sequence"/>
</dbReference>
<evidence type="ECO:0000256" key="1">
    <source>
        <dbReference type="ARBA" id="ARBA00022603"/>
    </source>
</evidence>
<keyword evidence="2 5" id="KW-0808">Transferase</keyword>
<reference evidence="5 6" key="2">
    <citation type="submission" date="2013-09" db="EMBL/GenBank/DDBJ databases">
        <title>Whole genome comparison of six Crocosphaera watsonii strains with differing phenotypes.</title>
        <authorList>
            <person name="Bench S.R."/>
            <person name="Heller P."/>
            <person name="Frank I."/>
            <person name="Arciniega M."/>
            <person name="Shilova I.N."/>
            <person name="Zehr J.P."/>
        </authorList>
    </citation>
    <scope>NUCLEOTIDE SEQUENCE [LARGE SCALE GENOMIC DNA]</scope>
    <source>
        <strain evidence="5 6">WH 0005</strain>
    </source>
</reference>